<name>A0ACC2ABE8_DIPCM</name>
<protein>
    <submittedName>
        <fullName evidence="1">Uncharacterized protein</fullName>
    </submittedName>
</protein>
<evidence type="ECO:0000313" key="1">
    <source>
        <dbReference type="EMBL" id="KAJ7514835.1"/>
    </source>
</evidence>
<reference evidence="2" key="1">
    <citation type="journal article" date="2024" name="Proc. Natl. Acad. Sci. U.S.A.">
        <title>Extraordinary preservation of gene collinearity over three hundred million years revealed in homosporous lycophytes.</title>
        <authorList>
            <person name="Li C."/>
            <person name="Wickell D."/>
            <person name="Kuo L.Y."/>
            <person name="Chen X."/>
            <person name="Nie B."/>
            <person name="Liao X."/>
            <person name="Peng D."/>
            <person name="Ji J."/>
            <person name="Jenkins J."/>
            <person name="Williams M."/>
            <person name="Shu S."/>
            <person name="Plott C."/>
            <person name="Barry K."/>
            <person name="Rajasekar S."/>
            <person name="Grimwood J."/>
            <person name="Han X."/>
            <person name="Sun S."/>
            <person name="Hou Z."/>
            <person name="He W."/>
            <person name="Dai G."/>
            <person name="Sun C."/>
            <person name="Schmutz J."/>
            <person name="Leebens-Mack J.H."/>
            <person name="Li F.W."/>
            <person name="Wang L."/>
        </authorList>
    </citation>
    <scope>NUCLEOTIDE SEQUENCE [LARGE SCALE GENOMIC DNA]</scope>
    <source>
        <strain evidence="2">cv. PW_Plant_1</strain>
    </source>
</reference>
<comment type="caution">
    <text evidence="1">The sequence shown here is derived from an EMBL/GenBank/DDBJ whole genome shotgun (WGS) entry which is preliminary data.</text>
</comment>
<accession>A0ACC2ABE8</accession>
<proteinExistence type="predicted"/>
<organism evidence="1 2">
    <name type="scientific">Diphasiastrum complanatum</name>
    <name type="common">Issler's clubmoss</name>
    <name type="synonym">Lycopodium complanatum</name>
    <dbReference type="NCBI Taxonomy" id="34168"/>
    <lineage>
        <taxon>Eukaryota</taxon>
        <taxon>Viridiplantae</taxon>
        <taxon>Streptophyta</taxon>
        <taxon>Embryophyta</taxon>
        <taxon>Tracheophyta</taxon>
        <taxon>Lycopodiopsida</taxon>
        <taxon>Lycopodiales</taxon>
        <taxon>Lycopodiaceae</taxon>
        <taxon>Lycopodioideae</taxon>
        <taxon>Diphasiastrum</taxon>
    </lineage>
</organism>
<dbReference type="EMBL" id="CM055114">
    <property type="protein sequence ID" value="KAJ7514835.1"/>
    <property type="molecule type" value="Genomic_DNA"/>
</dbReference>
<sequence>MFMQRSTSLSHIIASSGQRPIKPPARVSATQINMPDVEQDMPEDLEKGEKLQWRIKAEQAVHLIPVVLLLCLLVLYICSSIPFKDSSLKEEAHEVAEDLHIQQATSKLRGDLLSTQRYTTVSRQLQYKLNEDQDRDILADGQNRMITSERRSLKGM</sequence>
<evidence type="ECO:0000313" key="2">
    <source>
        <dbReference type="Proteomes" id="UP001162992"/>
    </source>
</evidence>
<keyword evidence="2" id="KW-1185">Reference proteome</keyword>
<dbReference type="Proteomes" id="UP001162992">
    <property type="component" value="Chromosome 23"/>
</dbReference>
<gene>
    <name evidence="1" type="ORF">O6H91_23G061800</name>
</gene>